<dbReference type="OrthoDB" id="9811314at2"/>
<protein>
    <submittedName>
        <fullName evidence="4">Zinc protease</fullName>
    </submittedName>
</protein>
<sequence>MTFATRTVTVLRRSLAAAVGAAMLVATALPLASPALAANAVREVVSPGGIRAWLVTDHTVPLVSMDFAFRGGASQDPAGKPGVANLLSTLLDEGAGDLDSAAFQRRLDETAVRLSFSATYDSFGGSFASLSSRLKEGVGLLALALSAPRFDPDPIERMRASLVSGLRAQESDPDTIAGRIFREATFPDHPYGRPDEGTPETLAAIGRDDVAAFHATKLARDNLVIGVVGDVTPEELAPLLDLAFGALPAKADLTPVPDVVPKTGLTLSATVDEPQTSIRFATPGLLRADPDFMAAYVMNHVLGGGTFSSRLYTEVREKRGLAYNVFSAVIPYDHAGLFLAGTATRADKAAESVAVMRGELERMATEGPTEAELASAKTYLVGNYALRFDSSSKISAQLVGLQLDHLPIDYFETRNRLVEAVTLDDVRRVAKRILAAPTTVLTVGPGAG</sequence>
<evidence type="ECO:0000259" key="3">
    <source>
        <dbReference type="Pfam" id="PF05193"/>
    </source>
</evidence>
<dbReference type="GO" id="GO:0008233">
    <property type="term" value="F:peptidase activity"/>
    <property type="evidence" value="ECO:0007669"/>
    <property type="project" value="UniProtKB-KW"/>
</dbReference>
<keyword evidence="5" id="KW-1185">Reference proteome</keyword>
<evidence type="ECO:0000313" key="5">
    <source>
        <dbReference type="Proteomes" id="UP000294547"/>
    </source>
</evidence>
<dbReference type="InterPro" id="IPR011765">
    <property type="entry name" value="Pept_M16_N"/>
</dbReference>
<dbReference type="PANTHER" id="PTHR11851:SF224">
    <property type="entry name" value="PROCESSING PROTEASE"/>
    <property type="match status" value="1"/>
</dbReference>
<evidence type="ECO:0000256" key="1">
    <source>
        <dbReference type="SAM" id="SignalP"/>
    </source>
</evidence>
<dbReference type="InterPro" id="IPR011249">
    <property type="entry name" value="Metalloenz_LuxS/M16"/>
</dbReference>
<keyword evidence="4" id="KW-0645">Protease</keyword>
<evidence type="ECO:0000259" key="2">
    <source>
        <dbReference type="Pfam" id="PF00675"/>
    </source>
</evidence>
<feature type="domain" description="Peptidase M16 N-terminal" evidence="2">
    <location>
        <begin position="56"/>
        <end position="194"/>
    </location>
</feature>
<dbReference type="Pfam" id="PF00675">
    <property type="entry name" value="Peptidase_M16"/>
    <property type="match status" value="1"/>
</dbReference>
<dbReference type="Gene3D" id="3.30.830.10">
    <property type="entry name" value="Metalloenzyme, LuxS/M16 peptidase-like"/>
    <property type="match status" value="2"/>
</dbReference>
<dbReference type="InterPro" id="IPR050361">
    <property type="entry name" value="MPP/UQCRC_Complex"/>
</dbReference>
<comment type="caution">
    <text evidence="4">The sequence shown here is derived from an EMBL/GenBank/DDBJ whole genome shotgun (WGS) entry which is preliminary data.</text>
</comment>
<name>A0A4R6RBE5_9HYPH</name>
<feature type="domain" description="Peptidase M16 C-terminal" evidence="3">
    <location>
        <begin position="205"/>
        <end position="379"/>
    </location>
</feature>
<dbReference type="Pfam" id="PF05193">
    <property type="entry name" value="Peptidase_M16_C"/>
    <property type="match status" value="1"/>
</dbReference>
<dbReference type="PANTHER" id="PTHR11851">
    <property type="entry name" value="METALLOPROTEASE"/>
    <property type="match status" value="1"/>
</dbReference>
<feature type="signal peptide" evidence="1">
    <location>
        <begin position="1"/>
        <end position="37"/>
    </location>
</feature>
<evidence type="ECO:0000313" key="4">
    <source>
        <dbReference type="EMBL" id="TDP83461.1"/>
    </source>
</evidence>
<dbReference type="EMBL" id="SNXY01000009">
    <property type="protein sequence ID" value="TDP83461.1"/>
    <property type="molecule type" value="Genomic_DNA"/>
</dbReference>
<organism evidence="4 5">
    <name type="scientific">Oharaeibacter diazotrophicus</name>
    <dbReference type="NCBI Taxonomy" id="1920512"/>
    <lineage>
        <taxon>Bacteria</taxon>
        <taxon>Pseudomonadati</taxon>
        <taxon>Pseudomonadota</taxon>
        <taxon>Alphaproteobacteria</taxon>
        <taxon>Hyphomicrobiales</taxon>
        <taxon>Pleomorphomonadaceae</taxon>
        <taxon>Oharaeibacter</taxon>
    </lineage>
</organism>
<dbReference type="GO" id="GO:0046872">
    <property type="term" value="F:metal ion binding"/>
    <property type="evidence" value="ECO:0007669"/>
    <property type="project" value="InterPro"/>
</dbReference>
<dbReference type="InterPro" id="IPR007863">
    <property type="entry name" value="Peptidase_M16_C"/>
</dbReference>
<gene>
    <name evidence="4" type="ORF">EDD54_3423</name>
</gene>
<reference evidence="4 5" key="1">
    <citation type="submission" date="2019-03" db="EMBL/GenBank/DDBJ databases">
        <title>Genomic Encyclopedia of Type Strains, Phase IV (KMG-IV): sequencing the most valuable type-strain genomes for metagenomic binning, comparative biology and taxonomic classification.</title>
        <authorList>
            <person name="Goeker M."/>
        </authorList>
    </citation>
    <scope>NUCLEOTIDE SEQUENCE [LARGE SCALE GENOMIC DNA]</scope>
    <source>
        <strain evidence="4 5">DSM 102969</strain>
    </source>
</reference>
<keyword evidence="1" id="KW-0732">Signal</keyword>
<dbReference type="SUPFAM" id="SSF63411">
    <property type="entry name" value="LuxS/MPP-like metallohydrolase"/>
    <property type="match status" value="2"/>
</dbReference>
<dbReference type="RefSeq" id="WP_126538420.1">
    <property type="nucleotide sequence ID" value="NZ_BSPM01000009.1"/>
</dbReference>
<dbReference type="Proteomes" id="UP000294547">
    <property type="component" value="Unassembled WGS sequence"/>
</dbReference>
<accession>A0A4R6RBE5</accession>
<feature type="chain" id="PRO_5020627409" evidence="1">
    <location>
        <begin position="38"/>
        <end position="448"/>
    </location>
</feature>
<proteinExistence type="predicted"/>
<keyword evidence="4" id="KW-0378">Hydrolase</keyword>
<dbReference type="GO" id="GO:0006508">
    <property type="term" value="P:proteolysis"/>
    <property type="evidence" value="ECO:0007669"/>
    <property type="project" value="UniProtKB-KW"/>
</dbReference>
<dbReference type="AlphaFoldDB" id="A0A4R6RBE5"/>